<evidence type="ECO:0000313" key="1">
    <source>
        <dbReference type="EMBL" id="PKY54713.1"/>
    </source>
</evidence>
<evidence type="ECO:0000313" key="2">
    <source>
        <dbReference type="Proteomes" id="UP000234323"/>
    </source>
</evidence>
<protein>
    <recommendedName>
        <fullName evidence="3">PiggyBac transposable element-derived protein domain-containing protein</fullName>
    </recommendedName>
</protein>
<evidence type="ECO:0008006" key="3">
    <source>
        <dbReference type="Google" id="ProtNLM"/>
    </source>
</evidence>
<comment type="caution">
    <text evidence="1">The sequence shown here is derived from an EMBL/GenBank/DDBJ whole genome shotgun (WGS) entry which is preliminary data.</text>
</comment>
<organism evidence="1 2">
    <name type="scientific">Rhizophagus irregularis</name>
    <dbReference type="NCBI Taxonomy" id="588596"/>
    <lineage>
        <taxon>Eukaryota</taxon>
        <taxon>Fungi</taxon>
        <taxon>Fungi incertae sedis</taxon>
        <taxon>Mucoromycota</taxon>
        <taxon>Glomeromycotina</taxon>
        <taxon>Glomeromycetes</taxon>
        <taxon>Glomerales</taxon>
        <taxon>Glomeraceae</taxon>
        <taxon>Rhizophagus</taxon>
    </lineage>
</organism>
<dbReference type="EMBL" id="LLXI01001669">
    <property type="protein sequence ID" value="PKY54713.1"/>
    <property type="molecule type" value="Genomic_DNA"/>
</dbReference>
<dbReference type="AlphaFoldDB" id="A0A2I1H762"/>
<dbReference type="OrthoDB" id="2446004at2759"/>
<reference evidence="1 2" key="1">
    <citation type="submission" date="2015-10" db="EMBL/GenBank/DDBJ databases">
        <title>Genome analyses suggest a sexual origin of heterokaryosis in a supposedly ancient asexual fungus.</title>
        <authorList>
            <person name="Ropars J."/>
            <person name="Sedzielewska K."/>
            <person name="Noel J."/>
            <person name="Charron P."/>
            <person name="Farinelli L."/>
            <person name="Marton T."/>
            <person name="Kruger M."/>
            <person name="Pelin A."/>
            <person name="Brachmann A."/>
            <person name="Corradi N."/>
        </authorList>
    </citation>
    <scope>NUCLEOTIDE SEQUENCE [LARGE SCALE GENOMIC DNA]</scope>
    <source>
        <strain evidence="1 2">A4</strain>
    </source>
</reference>
<keyword evidence="2" id="KW-1185">Reference proteome</keyword>
<name>A0A2I1H762_9GLOM</name>
<sequence length="86" mass="9946">MPRINNTNSSTVKRVFGDNSKKELPIPEIIDDYNHFMGGVNIADQYRSSYIIQFPVIRVIMTVKHFHVYYNRNDKLASISSIAIKD</sequence>
<accession>A0A2I1H762</accession>
<proteinExistence type="predicted"/>
<gene>
    <name evidence="1" type="ORF">RhiirA4_473678</name>
</gene>
<dbReference type="Proteomes" id="UP000234323">
    <property type="component" value="Unassembled WGS sequence"/>
</dbReference>